<evidence type="ECO:0008006" key="6">
    <source>
        <dbReference type="Google" id="ProtNLM"/>
    </source>
</evidence>
<dbReference type="InterPro" id="IPR036322">
    <property type="entry name" value="WD40_repeat_dom_sf"/>
</dbReference>
<comment type="caution">
    <text evidence="4">The sequence shown here is derived from an EMBL/GenBank/DDBJ whole genome shotgun (WGS) entry which is preliminary data.</text>
</comment>
<dbReference type="CDD" id="cd00200">
    <property type="entry name" value="WD40"/>
    <property type="match status" value="1"/>
</dbReference>
<dbReference type="EMBL" id="CAJVOS010000071">
    <property type="protein sequence ID" value="CAG8246100.1"/>
    <property type="molecule type" value="Genomic_DNA"/>
</dbReference>
<dbReference type="SUPFAM" id="SSF50978">
    <property type="entry name" value="WD40 repeat-like"/>
    <property type="match status" value="1"/>
</dbReference>
<keyword evidence="1 3" id="KW-0853">WD repeat</keyword>
<feature type="repeat" description="WD" evidence="3">
    <location>
        <begin position="25"/>
        <end position="66"/>
    </location>
</feature>
<dbReference type="Proteomes" id="UP001153618">
    <property type="component" value="Unassembled WGS sequence"/>
</dbReference>
<keyword evidence="2" id="KW-0677">Repeat</keyword>
<dbReference type="OrthoDB" id="674604at2759"/>
<gene>
    <name evidence="4" type="ORF">POLS_LOCUS8657</name>
</gene>
<evidence type="ECO:0000313" key="4">
    <source>
        <dbReference type="EMBL" id="CAG8246100.1"/>
    </source>
</evidence>
<dbReference type="Gene3D" id="2.130.10.10">
    <property type="entry name" value="YVTN repeat-like/Quinoprotein amine dehydrogenase"/>
    <property type="match status" value="2"/>
</dbReference>
<evidence type="ECO:0000256" key="3">
    <source>
        <dbReference type="PROSITE-ProRule" id="PRU00221"/>
    </source>
</evidence>
<dbReference type="SMART" id="SM00320">
    <property type="entry name" value="WD40"/>
    <property type="match status" value="6"/>
</dbReference>
<dbReference type="PANTHER" id="PTHR44129">
    <property type="entry name" value="WD REPEAT-CONTAINING PROTEIN POP1"/>
    <property type="match status" value="1"/>
</dbReference>
<keyword evidence="5" id="KW-1185">Reference proteome</keyword>
<evidence type="ECO:0000256" key="2">
    <source>
        <dbReference type="ARBA" id="ARBA00022737"/>
    </source>
</evidence>
<dbReference type="PROSITE" id="PS50082">
    <property type="entry name" value="WD_REPEATS_2"/>
    <property type="match status" value="2"/>
</dbReference>
<dbReference type="PROSITE" id="PS50294">
    <property type="entry name" value="WD_REPEATS_REGION"/>
    <property type="match status" value="2"/>
</dbReference>
<evidence type="ECO:0000256" key="1">
    <source>
        <dbReference type="ARBA" id="ARBA00022574"/>
    </source>
</evidence>
<dbReference type="InterPro" id="IPR015943">
    <property type="entry name" value="WD40/YVTN_repeat-like_dom_sf"/>
</dbReference>
<feature type="repeat" description="WD" evidence="3">
    <location>
        <begin position="248"/>
        <end position="289"/>
    </location>
</feature>
<dbReference type="Pfam" id="PF00400">
    <property type="entry name" value="WD40"/>
    <property type="match status" value="3"/>
</dbReference>
<proteinExistence type="predicted"/>
<dbReference type="AlphaFoldDB" id="A0A9W4IAG7"/>
<accession>A0A9W4IAG7</accession>
<protein>
    <recommendedName>
        <fullName evidence="6">WD40 repeat domain-containing protein</fullName>
    </recommendedName>
</protein>
<name>A0A9W4IAG7_PENOL</name>
<evidence type="ECO:0000313" key="5">
    <source>
        <dbReference type="Proteomes" id="UP001153618"/>
    </source>
</evidence>
<sequence>MLLAYKHGPKIHTRSITSGKVQHVLGNNIDRLAALDFSPDGRLLASASEDRTVRLWDCAQGESQNTLTAHPACKEITRSVTVSPDGQVVATASELPISKDGVITRVWDIKTGSFQIISREMLHGSPFNFSPDGRLLALSTFSKGIRLWNVNKRTHGIRLSLKSEGSRSIVFSPDSSTLAVCIDEAHILIWDLKANKRRKIIISTNYVRRPVVKRVPLFFSPCGKHIACGIGQEIRLYDVASGTEDIVLKGHSDEVSALAFSPDGKILASAGWDGVFNLWDMSTQKPRRLTGPSNQPDTLCFSPNGTFVACASLVRYSFWDVASGALLGNGDFDMWSKHFAFSSCGTHFLTDRGAIGLSRSAKLPVSIFASQGWFWKGGVPFLYIHPDWRNSLQFVCGDIAVFLSMSGEPLVLRLGGHMGWEALK</sequence>
<dbReference type="InterPro" id="IPR050349">
    <property type="entry name" value="WD_LIS1/nudF_dynein_reg"/>
</dbReference>
<dbReference type="InterPro" id="IPR001680">
    <property type="entry name" value="WD40_rpt"/>
</dbReference>
<organism evidence="4 5">
    <name type="scientific">Penicillium olsonii</name>
    <dbReference type="NCBI Taxonomy" id="99116"/>
    <lineage>
        <taxon>Eukaryota</taxon>
        <taxon>Fungi</taxon>
        <taxon>Dikarya</taxon>
        <taxon>Ascomycota</taxon>
        <taxon>Pezizomycotina</taxon>
        <taxon>Eurotiomycetes</taxon>
        <taxon>Eurotiomycetidae</taxon>
        <taxon>Eurotiales</taxon>
        <taxon>Aspergillaceae</taxon>
        <taxon>Penicillium</taxon>
    </lineage>
</organism>
<reference evidence="4" key="1">
    <citation type="submission" date="2021-07" db="EMBL/GenBank/DDBJ databases">
        <authorList>
            <person name="Branca A.L. A."/>
        </authorList>
    </citation>
    <scope>NUCLEOTIDE SEQUENCE</scope>
</reference>